<gene>
    <name evidence="3" type="ORF">DASC09_055730</name>
</gene>
<comment type="caution">
    <text evidence="3">The sequence shown here is derived from an EMBL/GenBank/DDBJ whole genome shotgun (WGS) entry which is preliminary data.</text>
</comment>
<accession>A0AAV5QUP3</accession>
<feature type="region of interest" description="Disordered" evidence="2">
    <location>
        <begin position="23"/>
        <end position="44"/>
    </location>
</feature>
<evidence type="ECO:0000256" key="2">
    <source>
        <dbReference type="SAM" id="MobiDB-lite"/>
    </source>
</evidence>
<dbReference type="EMBL" id="BTFZ01000019">
    <property type="protein sequence ID" value="GMM38234.1"/>
    <property type="molecule type" value="Genomic_DNA"/>
</dbReference>
<dbReference type="Proteomes" id="UP001360560">
    <property type="component" value="Unassembled WGS sequence"/>
</dbReference>
<keyword evidence="1" id="KW-0175">Coiled coil</keyword>
<dbReference type="GeneID" id="90076223"/>
<evidence type="ECO:0000313" key="3">
    <source>
        <dbReference type="EMBL" id="GMM38234.1"/>
    </source>
</evidence>
<feature type="region of interest" description="Disordered" evidence="2">
    <location>
        <begin position="480"/>
        <end position="500"/>
    </location>
</feature>
<evidence type="ECO:0000313" key="4">
    <source>
        <dbReference type="Proteomes" id="UP001360560"/>
    </source>
</evidence>
<evidence type="ECO:0000256" key="1">
    <source>
        <dbReference type="SAM" id="Coils"/>
    </source>
</evidence>
<feature type="compositionally biased region" description="Low complexity" evidence="2">
    <location>
        <begin position="26"/>
        <end position="37"/>
    </location>
</feature>
<feature type="region of interest" description="Disordered" evidence="2">
    <location>
        <begin position="111"/>
        <end position="141"/>
    </location>
</feature>
<sequence>MSSSSASNNQVLLTGLSLIHDSPFKSSRSPNPNSHNPVFGSSPLLNQYDDKSFANLYNFLKTDYRDRVQNNGVIGNPNQVDQTSSENDLNYLNDSYKFYLSELSNTLINNDVNKKGADDQSQPNNNNNTSNNDPKPGFPNLKDIKLSDDIKTLFNATKNSNTNDLILKILIENALYNLNLYLESTDELEFLRSSLKKNRSTNTDRINNSTILSLDEIKKLKRKILALVEERKALQTSVNDSIGALKDILEKYQAQDVDPTGIANADYKPSSRQSRLEFESINTLNSKLERQLIGSSLSKYLLDCDKLKIVNDKIESHQKRLFSHFFTCLVIGYINNISINLKLQKNITTNSLSPVSTPRSPTFSEYLFKSPMLNSPMLGKKNASSMQMIENKTAIFNKSIDEIVSFVASVAVQKDIQLPDPVDKRTSMMISDYNYNNNDEILSKTSWVKGCINRILNYDQENLLQESTFRENVHLRNTKKDDSLEGDISPNSSETSVTSVDFSPSYHLPMMKSPMINRAESPFGSRSSSVTNNNNSKEVNDLRTKIKDLKFANDYLTKQFKTERESFNKILAEQNLMKLNLEKKLTNAIQNLEQTNLLLMQTEASNGELERKANDSFNTINQLNKQVTQLRIENLGTASPQKSLAEAPMTHKGLSSISVERLDDDTSLTMPGAPGNMAPVASPSAGIMRTEFKKIIDDINNKHFVELTNEITERKRLENLVKMYKEKLDGVVGKNDGLFN</sequence>
<reference evidence="3 4" key="1">
    <citation type="journal article" date="2023" name="Elife">
        <title>Identification of key yeast species and microbe-microbe interactions impacting larval growth of Drosophila in the wild.</title>
        <authorList>
            <person name="Mure A."/>
            <person name="Sugiura Y."/>
            <person name="Maeda R."/>
            <person name="Honda K."/>
            <person name="Sakurai N."/>
            <person name="Takahashi Y."/>
            <person name="Watada M."/>
            <person name="Katoh T."/>
            <person name="Gotoh A."/>
            <person name="Gotoh Y."/>
            <person name="Taniguchi I."/>
            <person name="Nakamura K."/>
            <person name="Hayashi T."/>
            <person name="Katayama T."/>
            <person name="Uemura T."/>
            <person name="Hattori Y."/>
        </authorList>
    </citation>
    <scope>NUCLEOTIDE SEQUENCE [LARGE SCALE GENOMIC DNA]</scope>
    <source>
        <strain evidence="3 4">SC-9</strain>
    </source>
</reference>
<protein>
    <submittedName>
        <fullName evidence="3">Pea2 protein</fullName>
    </submittedName>
</protein>
<dbReference type="AlphaFoldDB" id="A0AAV5QUP3"/>
<proteinExistence type="predicted"/>
<feature type="coiled-coil region" evidence="1">
    <location>
        <begin position="571"/>
        <end position="626"/>
    </location>
</feature>
<dbReference type="RefSeq" id="XP_064855230.1">
    <property type="nucleotide sequence ID" value="XM_064999158.1"/>
</dbReference>
<organism evidence="3 4">
    <name type="scientific">Saccharomycopsis crataegensis</name>
    <dbReference type="NCBI Taxonomy" id="43959"/>
    <lineage>
        <taxon>Eukaryota</taxon>
        <taxon>Fungi</taxon>
        <taxon>Dikarya</taxon>
        <taxon>Ascomycota</taxon>
        <taxon>Saccharomycotina</taxon>
        <taxon>Saccharomycetes</taxon>
        <taxon>Saccharomycopsidaceae</taxon>
        <taxon>Saccharomycopsis</taxon>
    </lineage>
</organism>
<keyword evidence="4" id="KW-1185">Reference proteome</keyword>
<feature type="compositionally biased region" description="Polar residues" evidence="2">
    <location>
        <begin position="489"/>
        <end position="500"/>
    </location>
</feature>
<feature type="compositionally biased region" description="Low complexity" evidence="2">
    <location>
        <begin position="119"/>
        <end position="134"/>
    </location>
</feature>
<name>A0AAV5QUP3_9ASCO</name>